<reference evidence="1" key="2">
    <citation type="submission" date="2023-01" db="EMBL/GenBank/DDBJ databases">
        <title>Draft genome sequence of Agaribacter marinus strain NBRC 110023.</title>
        <authorList>
            <person name="Sun Q."/>
            <person name="Mori K."/>
        </authorList>
    </citation>
    <scope>NUCLEOTIDE SEQUENCE</scope>
    <source>
        <strain evidence="1">NBRC 110023</strain>
    </source>
</reference>
<dbReference type="RefSeq" id="WP_284215590.1">
    <property type="nucleotide sequence ID" value="NZ_BSOT01000002.1"/>
</dbReference>
<sequence>MAYFPRTLTSEKTSRWDMGSWHANYVVIQLGGNDFSTKPRAEEQRFISAYNALLNRLFNVYPDVKIILITTSIGIEQRYKQKIIKHQEAIPERKGRIAHVMLPNNLAKTGCNWHPSTHDHQIIAKLLIDKILKFGEWTPN</sequence>
<dbReference type="PANTHER" id="PTHR37834:SF2">
    <property type="entry name" value="ESTERASE, SGNH HYDROLASE-TYPE"/>
    <property type="match status" value="1"/>
</dbReference>
<dbReference type="EMBL" id="BSOT01000002">
    <property type="protein sequence ID" value="GLR69260.1"/>
    <property type="molecule type" value="Genomic_DNA"/>
</dbReference>
<keyword evidence="2" id="KW-1185">Reference proteome</keyword>
<organism evidence="1 2">
    <name type="scientific">Agaribacter marinus</name>
    <dbReference type="NCBI Taxonomy" id="1431249"/>
    <lineage>
        <taxon>Bacteria</taxon>
        <taxon>Pseudomonadati</taxon>
        <taxon>Pseudomonadota</taxon>
        <taxon>Gammaproteobacteria</taxon>
        <taxon>Alteromonadales</taxon>
        <taxon>Alteromonadaceae</taxon>
        <taxon>Agaribacter</taxon>
    </lineage>
</organism>
<dbReference type="Gene3D" id="3.40.50.1110">
    <property type="entry name" value="SGNH hydrolase"/>
    <property type="match status" value="1"/>
</dbReference>
<reference evidence="1" key="1">
    <citation type="journal article" date="2014" name="Int. J. Syst. Evol. Microbiol.">
        <title>Complete genome sequence of Corynebacterium casei LMG S-19264T (=DSM 44701T), isolated from a smear-ripened cheese.</title>
        <authorList>
            <consortium name="US DOE Joint Genome Institute (JGI-PGF)"/>
            <person name="Walter F."/>
            <person name="Albersmeier A."/>
            <person name="Kalinowski J."/>
            <person name="Ruckert C."/>
        </authorList>
    </citation>
    <scope>NUCLEOTIDE SEQUENCE</scope>
    <source>
        <strain evidence="1">NBRC 110023</strain>
    </source>
</reference>
<name>A0AA37WJ24_9ALTE</name>
<dbReference type="PANTHER" id="PTHR37834">
    <property type="entry name" value="GDSL-LIKE LIPASE/ACYLHYDROLASE DOMAIN PROTEIN (AFU_ORTHOLOGUE AFUA_2G00620)"/>
    <property type="match status" value="1"/>
</dbReference>
<dbReference type="InterPro" id="IPR052762">
    <property type="entry name" value="PCW_deacetylase/CE"/>
</dbReference>
<dbReference type="GO" id="GO:0016788">
    <property type="term" value="F:hydrolase activity, acting on ester bonds"/>
    <property type="evidence" value="ECO:0007669"/>
    <property type="project" value="UniProtKB-ARBA"/>
</dbReference>
<dbReference type="Proteomes" id="UP001156601">
    <property type="component" value="Unassembled WGS sequence"/>
</dbReference>
<proteinExistence type="predicted"/>
<dbReference type="SUPFAM" id="SSF52266">
    <property type="entry name" value="SGNH hydrolase"/>
    <property type="match status" value="1"/>
</dbReference>
<accession>A0AA37WJ24</accession>
<dbReference type="InterPro" id="IPR036514">
    <property type="entry name" value="SGNH_hydro_sf"/>
</dbReference>
<evidence type="ECO:0000313" key="2">
    <source>
        <dbReference type="Proteomes" id="UP001156601"/>
    </source>
</evidence>
<protein>
    <recommendedName>
        <fullName evidence="3">SGNH hydrolase-type esterase domain-containing protein</fullName>
    </recommendedName>
</protein>
<evidence type="ECO:0008006" key="3">
    <source>
        <dbReference type="Google" id="ProtNLM"/>
    </source>
</evidence>
<gene>
    <name evidence="1" type="ORF">GCM10007852_01680</name>
</gene>
<dbReference type="AlphaFoldDB" id="A0AA37WJ24"/>
<evidence type="ECO:0000313" key="1">
    <source>
        <dbReference type="EMBL" id="GLR69260.1"/>
    </source>
</evidence>
<comment type="caution">
    <text evidence="1">The sequence shown here is derived from an EMBL/GenBank/DDBJ whole genome shotgun (WGS) entry which is preliminary data.</text>
</comment>